<comment type="caution">
    <text evidence="2">The sequence shown here is derived from an EMBL/GenBank/DDBJ whole genome shotgun (WGS) entry which is preliminary data.</text>
</comment>
<evidence type="ECO:0000313" key="3">
    <source>
        <dbReference type="Proteomes" id="UP000287651"/>
    </source>
</evidence>
<evidence type="ECO:0000313" key="2">
    <source>
        <dbReference type="EMBL" id="RRT82338.1"/>
    </source>
</evidence>
<feature type="region of interest" description="Disordered" evidence="1">
    <location>
        <begin position="1"/>
        <end position="57"/>
    </location>
</feature>
<sequence length="380" mass="41322">MDGPRSAVLACRTVEDPSSSEAANRGKKKTSRSKRLAIVGNDLDRHSPRSSAFPAPSAASSIADVGSATGVTSTPHASFLVPDKFSRAFKLPKGSQTSSQELLSSRKAFNPKQLQRAFNPKQLPKVSQSQYRFRAFYQFSIPNGLCRSSCSNQLPALNDSQRNSSFEQPPKGYLHTLNQQKSSFPNTTFDSVIHTHSASRLVHADFKSWPAPLASSLSRLYRLGLLASPCRFQVSASLVGFKSRSVISTRPLGQSMLTSSLGHPRRLQVSANHAYFKSQPVHIDSASQPVHAGFKSRPVHTDSASRPVHAPASSPGQSCRLQVSTSSYRLGLSASPHRLQVSASHADFKSRPIISTRPLGQPMSTSSPDQSCRLRFRPES</sequence>
<reference evidence="2 3" key="1">
    <citation type="journal article" date="2014" name="Agronomy (Basel)">
        <title>A Draft Genome Sequence for Ensete ventricosum, the Drought-Tolerant Tree Against Hunger.</title>
        <authorList>
            <person name="Harrison J."/>
            <person name="Moore K.A."/>
            <person name="Paszkiewicz K."/>
            <person name="Jones T."/>
            <person name="Grant M."/>
            <person name="Ambacheew D."/>
            <person name="Muzemil S."/>
            <person name="Studholme D.J."/>
        </authorList>
    </citation>
    <scope>NUCLEOTIDE SEQUENCE [LARGE SCALE GENOMIC DNA]</scope>
</reference>
<feature type="region of interest" description="Disordered" evidence="1">
    <location>
        <begin position="352"/>
        <end position="380"/>
    </location>
</feature>
<protein>
    <submittedName>
        <fullName evidence="2">Uncharacterized protein</fullName>
    </submittedName>
</protein>
<dbReference type="Proteomes" id="UP000287651">
    <property type="component" value="Unassembled WGS sequence"/>
</dbReference>
<organism evidence="2 3">
    <name type="scientific">Ensete ventricosum</name>
    <name type="common">Abyssinian banana</name>
    <name type="synonym">Musa ensete</name>
    <dbReference type="NCBI Taxonomy" id="4639"/>
    <lineage>
        <taxon>Eukaryota</taxon>
        <taxon>Viridiplantae</taxon>
        <taxon>Streptophyta</taxon>
        <taxon>Embryophyta</taxon>
        <taxon>Tracheophyta</taxon>
        <taxon>Spermatophyta</taxon>
        <taxon>Magnoliopsida</taxon>
        <taxon>Liliopsida</taxon>
        <taxon>Zingiberales</taxon>
        <taxon>Musaceae</taxon>
        <taxon>Ensete</taxon>
    </lineage>
</organism>
<dbReference type="AlphaFoldDB" id="A0A427B1E6"/>
<feature type="region of interest" description="Disordered" evidence="1">
    <location>
        <begin position="291"/>
        <end position="320"/>
    </location>
</feature>
<accession>A0A427B1E6</accession>
<proteinExistence type="predicted"/>
<dbReference type="EMBL" id="AMZH03000717">
    <property type="protein sequence ID" value="RRT82338.1"/>
    <property type="molecule type" value="Genomic_DNA"/>
</dbReference>
<gene>
    <name evidence="2" type="ORF">B296_00018724</name>
</gene>
<feature type="compositionally biased region" description="Basic residues" evidence="1">
    <location>
        <begin position="25"/>
        <end position="35"/>
    </location>
</feature>
<evidence type="ECO:0000256" key="1">
    <source>
        <dbReference type="SAM" id="MobiDB-lite"/>
    </source>
</evidence>
<name>A0A427B1E6_ENSVE</name>